<dbReference type="OrthoDB" id="1488184at2"/>
<accession>A0A2T0WPH6</accession>
<organism evidence="1 2">
    <name type="scientific">Mongoliibacter ruber</name>
    <dbReference type="NCBI Taxonomy" id="1750599"/>
    <lineage>
        <taxon>Bacteria</taxon>
        <taxon>Pseudomonadati</taxon>
        <taxon>Bacteroidota</taxon>
        <taxon>Cytophagia</taxon>
        <taxon>Cytophagales</taxon>
        <taxon>Cyclobacteriaceae</taxon>
        <taxon>Mongoliibacter</taxon>
    </lineage>
</organism>
<gene>
    <name evidence="1" type="ORF">CLW00_104250</name>
</gene>
<dbReference type="InterPro" id="IPR045538">
    <property type="entry name" value="CIS_TMP"/>
</dbReference>
<keyword evidence="2" id="KW-1185">Reference proteome</keyword>
<reference evidence="1 2" key="1">
    <citation type="submission" date="2018-03" db="EMBL/GenBank/DDBJ databases">
        <title>Genomic Encyclopedia of Archaeal and Bacterial Type Strains, Phase II (KMG-II): from individual species to whole genera.</title>
        <authorList>
            <person name="Goeker M."/>
        </authorList>
    </citation>
    <scope>NUCLEOTIDE SEQUENCE [LARGE SCALE GENOMIC DNA]</scope>
    <source>
        <strain evidence="1 2">DSM 27929</strain>
    </source>
</reference>
<sequence>MEESLIEKMEFQLEISQESDYDMVSDEVTKAVDLILPMMEKALNELQIGNEVLVIEKMELDLGLLNIYRLKEDLADKFTSHFTAYLKDVLIRKSKVTFSDHSMAMNTVVFFVHFGTKPWWLGNGVPNIHHYATLAFETHPDQLLNLVLSNYHKANLRNRIIHNFSDRLLVSLLLHKSKISGISEEKILNLRFLFKSKFKHWDERRISFAFNRLLINLIYSSRNHSSFDLNTALFQGFMGYQSQGIFSEEWFGIGGLNLKKTEKSNLQKGVEDGVISYRKKTKEETLIDWLKFYLLNGYIPSNSSAHFYSYRNFSNLFKYLVYNYLDHVVDLLLAVGKIQVVKDRFLDSTSPELIQYFFSKVAPSKKLLLDWVVGVFQQVQEDYKPINQTFVRVRKSINEITFELFLLDNLSSITDENYLKLLIKSTAKKFAVRYQDLLFFVAESSAKFTRGSGAFNFHNTLAKIYHSEFSEKKNKRETDKQLSFGKSDMLVFDKRESAETTDFQVDTYSDFNDRTYVLKLLLNYFSFAEKSKPRQNQVMSWLNDKYKDGATFTTEEILKLVEEFCIKYNLNLNQLIISILKVKDENPTVKLSKASIIEWKSKLNGYSEKSRYQVDFSKQQSLHHFFEILGKENIESFFQDYQHYEDNILFKTLITKYSDEFFNLLKLNQYNREFKDFVLVHSPVWLKREILSFIMQGSSMSWSDLIADVSAVFKDTKWLNLNKIRQLALFEAVLWLKVFDKEILIINDLIISVLDEAISQNLHNSKLVNDFKILKNSTASSKKPGLSIGAKELEKMFSFGYADYLDRLSGNFEVLLPVSKPTEEQSLTKHLDYKNFFEIIGYEQISLIFHDYKYLEEDALFKTLITRYKDDFFNLLKSNQFNVVFRNFVLIQAPSWLKDDILDFVIQDAYPSWNDLVEGLRLEFAETNWLKISNERLILFIEWNLWMRAFERGALVKEDLMLHILQEAIRQNHHNEKFTQDLNNLKGFTNQSSSAAITSSGLRVLRRISSSKYSGFQPNLLLNKVDISIGKKELAGADLIKIRAFKLMFDIIGKDDIKSFFKDYHRYEEEILFKTLITKYKSNFFKLLKSNQFNLEFKEFVLIHAPDRLKYEILDFITKDAGLTWYELIDSLSTGLTEQKWLKIGKKELIVFVERILWLRAFNQRWPAKEDLMVFVLQEAINQGLHSVKLLKDFKSLQERKSSLAAQKKSIAVRELEKMHFSGILDYLENIASNGTNEILIRDLFENIIWYQKFPKAHIFHDNATLDLDLYINELIKDNWRVFVSVVEKSDEIQLNIFFDTIETKYLQLLVDAKLKGLASSVSFKKLRFILHVFKLKQNKKLHYFFKSWYLAIRADIKILKSPIKIYASFLKLLLEDNLISKAKLIHDTPWESLMDKLEISQGDRLAFLKEFDQVLNLKSVFNSNLSTANTYFDGYLPDTGIYQLVFSNKYPVKAYLQMIAFGLDSKIFNEKHRIYIEEWAAFSLHWNDKKYLQSLIHIYLINRLSSERNVLKMRGVLFYSFFEKVSAQKGGLRTFLVRIKQFSSLFKGLPFSVVGGMQGQNLVKWTKIYYKINPNQNLQSSDAAWIDVFLALQVKHSNTLTLASAEHNEFLKNLIQKMPFHKLFNYDIATSFFTELTKIKSRATLKKDFLNDSTSLLRQLKGWEFIHDWLGIFFEKASNPDLAGFMSLYFKSFYNGSGTLQKRGETFFKLLLEIPIGRSTFSLTYQKRSAINEELPLKVPAFVTGQNTIAKTDENEIKVLDGLSIFFEFGSIPENFGDYESFALQIIKLKGQEKQKLKILVFSALKSAKKRNHLYQLLAHIDESWFLGLLHKDLFRDLNSLHSTFKKNSGLDFFSDLGISHKQDRLIMMAGKWSLIRLYIFSPIEIINLVFSEWLEIVNAEKIAKVFKVKTLSPLLGQLKRTNNKLKTILRSEILKNKEESVREVMETKEVDYGEGVTVSNAGLVLFWPFLGRFFSSLGMLDREGIKGKEMQERAIQLLQVVATGQTAFEEWDLTLNKLLCGADPGFQVSPGITLNKEEEVLIEKLIQGTVYNWEKMRGTKTDTFRETFVNREGRLYQMENRWELIIEKRAYDVLLDTLPWNITMINLSWMRTRLNVIWKY</sequence>
<proteinExistence type="predicted"/>
<evidence type="ECO:0000313" key="1">
    <source>
        <dbReference type="EMBL" id="PRY88599.1"/>
    </source>
</evidence>
<dbReference type="Proteomes" id="UP000238157">
    <property type="component" value="Unassembled WGS sequence"/>
</dbReference>
<protein>
    <submittedName>
        <fullName evidence="1">Uncharacterized protein</fullName>
    </submittedName>
</protein>
<comment type="caution">
    <text evidence="1">The sequence shown here is derived from an EMBL/GenBank/DDBJ whole genome shotgun (WGS) entry which is preliminary data.</text>
</comment>
<dbReference type="Pfam" id="PF19268">
    <property type="entry name" value="CIS_TMP"/>
    <property type="match status" value="2"/>
</dbReference>
<dbReference type="RefSeq" id="WP_106133318.1">
    <property type="nucleotide sequence ID" value="NZ_PVTR01000004.1"/>
</dbReference>
<evidence type="ECO:0000313" key="2">
    <source>
        <dbReference type="Proteomes" id="UP000238157"/>
    </source>
</evidence>
<dbReference type="EMBL" id="PVTR01000004">
    <property type="protein sequence ID" value="PRY88599.1"/>
    <property type="molecule type" value="Genomic_DNA"/>
</dbReference>
<name>A0A2T0WPH6_9BACT</name>